<sequence>MSSRPAKRARASNGTAVNGSANGSSAKKRGIRIAGSSGGFTDRQRAISSLAQCDIDVIVGDWMSECTMSWHGAAKSEMTKKGVSDEERAGLFDPSFMANLTPALPTLEKKGIKLAVNAGASDTEKLAKVVVKAVKDAGLNLKVAWIEGDDVMQAVNKLLANGEKFENICFGGELKDWGFEPVAAQCYLGGAGIAEAFRQGADIIICGRVSDAAPTLGASMWWHGWDREKDFDQIAGSLIAGHLIECSSYVCGGYYSGFKNLFDGCENLGFPIAEIQADGKFYMEKEPGTGGEMSVGTCSSQLLYEIQGPQYFGSDVVAVLEDIKMTQVDKDKVLVEGVKGNPPPTTTRVGITSKGGYQAEFHYLLCGIDLEQKAEWTERQIRKSMGPENEKKLSLLKFSLNGYSPEDPWSQDVSTVDLRIFVQTKDRSLVVKDGIDVPGFNRWCLENFLQSCPGATIENDIRQSAGKEFFEYWAALLPQSEVKHKINVMWTNEQIDVPVANAVKTYTERQWSYETKSPVPLEKFGPTTRGPMGWTVLGRSGNKASDCNVGFFVRNDGEYEWLCSFLTIDKIKQLLGPEYNGKAVERFEIPGIRAVHFLLKDHLDRSYNASSTYDGLGKNVCEYLRAKYVEIPNKFLRRGRRQQITNNVFNYSTEHVQRPCRPYETRASQRSPKYIQARFDSAAARKTFGVPEILENILANLSVIDLFVVMRVDRTFRGLMEGSIRLRRSMFITYHPSPSINSHVNLNPLLDIALQNLEFQLRSTVELHDKIYTEYRQPSKRHGNFEEPCSVQEPKTWRLMKIASHSIPVRVHLVAGWAENAEGGEQIFELEGPDATLGKLYDLAIHARKRALYTHDKYLVRRQYKRAAKSARVAR</sequence>
<organism evidence="1 2">
    <name type="scientific">Vermiconidia calcicola</name>
    <dbReference type="NCBI Taxonomy" id="1690605"/>
    <lineage>
        <taxon>Eukaryota</taxon>
        <taxon>Fungi</taxon>
        <taxon>Dikarya</taxon>
        <taxon>Ascomycota</taxon>
        <taxon>Pezizomycotina</taxon>
        <taxon>Dothideomycetes</taxon>
        <taxon>Dothideomycetidae</taxon>
        <taxon>Mycosphaerellales</taxon>
        <taxon>Extremaceae</taxon>
        <taxon>Vermiconidia</taxon>
    </lineage>
</organism>
<evidence type="ECO:0000313" key="2">
    <source>
        <dbReference type="Proteomes" id="UP001281147"/>
    </source>
</evidence>
<accession>A0ACC3MTX5</accession>
<comment type="caution">
    <text evidence="1">The sequence shown here is derived from an EMBL/GenBank/DDBJ whole genome shotgun (WGS) entry which is preliminary data.</text>
</comment>
<keyword evidence="2" id="KW-1185">Reference proteome</keyword>
<reference evidence="1" key="1">
    <citation type="submission" date="2023-07" db="EMBL/GenBank/DDBJ databases">
        <title>Black Yeasts Isolated from many extreme environments.</title>
        <authorList>
            <person name="Coleine C."/>
            <person name="Stajich J.E."/>
            <person name="Selbmann L."/>
        </authorList>
    </citation>
    <scope>NUCLEOTIDE SEQUENCE</scope>
    <source>
        <strain evidence="1">CCFEE 5714</strain>
    </source>
</reference>
<proteinExistence type="predicted"/>
<dbReference type="Proteomes" id="UP001281147">
    <property type="component" value="Unassembled WGS sequence"/>
</dbReference>
<dbReference type="EMBL" id="JAUTXU010000148">
    <property type="protein sequence ID" value="KAK3703715.1"/>
    <property type="molecule type" value="Genomic_DNA"/>
</dbReference>
<evidence type="ECO:0000313" key="1">
    <source>
        <dbReference type="EMBL" id="KAK3703715.1"/>
    </source>
</evidence>
<gene>
    <name evidence="1" type="ORF">LTR37_014293</name>
</gene>
<name>A0ACC3MTX5_9PEZI</name>
<protein>
    <submittedName>
        <fullName evidence="1">Uncharacterized protein</fullName>
    </submittedName>
</protein>